<evidence type="ECO:0000313" key="4">
    <source>
        <dbReference type="EMBL" id="QIU96691.1"/>
    </source>
</evidence>
<dbReference type="PANTHER" id="PTHR46546:SF4">
    <property type="entry name" value="SHEWANELLA-LIKE PROTEIN PHOSPHATASE 1"/>
    <property type="match status" value="1"/>
</dbReference>
<accession>A0A6H0KUF8</accession>
<evidence type="ECO:0000256" key="2">
    <source>
        <dbReference type="SAM" id="SignalP"/>
    </source>
</evidence>
<feature type="chain" id="PRO_5026087445" evidence="2">
    <location>
        <begin position="25"/>
        <end position="389"/>
    </location>
</feature>
<protein>
    <submittedName>
        <fullName evidence="4">Metallophosphatase</fullName>
    </submittedName>
</protein>
<evidence type="ECO:0000256" key="1">
    <source>
        <dbReference type="SAM" id="MobiDB-lite"/>
    </source>
</evidence>
<dbReference type="PANTHER" id="PTHR46546">
    <property type="entry name" value="SHEWANELLA-LIKE PROTEIN PHOSPHATASE 1"/>
    <property type="match status" value="1"/>
</dbReference>
<evidence type="ECO:0000259" key="3">
    <source>
        <dbReference type="Pfam" id="PF00149"/>
    </source>
</evidence>
<dbReference type="Proteomes" id="UP000501780">
    <property type="component" value="Chromosome"/>
</dbReference>
<sequence>MKTRFLRLFLSTLVLVLISSGISAGTYHSGDKKKDHKEKKEQKDKLSGDGPYILYQSDGSVRVISVNKNKKIIDKTYAALPKDFSFRVTDHKGHYPFDVKLHPLKRPDWKYTCPEKVFVMSDPHGRLNCVISLLQGNGVINDKYQWSFGKNHLVIIGDVFDRGKDVLQIFWLFYKLEAEAAKAGGHVSFLLGNHEALVLSDDLRYTKDKYKQLAQKLEKEYPQLFGSDTELGRWLATRNTIQVIGTDLYVHAGLGKLFYDKDLSIPTVNTEMSKALFMSKKERKALSPLTEFLYGNEGPIWYRGLVRTDEKYKPLESKGLQEILERYKVEHIIVGHTIFKDISTFYNGRVIGVNVDNKENREKKRGRAVLIEGNTYYVVGDAGIQRKLY</sequence>
<feature type="region of interest" description="Disordered" evidence="1">
    <location>
        <begin position="26"/>
        <end position="50"/>
    </location>
</feature>
<name>A0A6H0KUF8_9BACE</name>
<dbReference type="KEGG" id="bfc:BacF7301_22190"/>
<gene>
    <name evidence="4" type="ORF">BacF7301_22190</name>
</gene>
<keyword evidence="2" id="KW-0732">Signal</keyword>
<dbReference type="AlphaFoldDB" id="A0A6H0KUF8"/>
<dbReference type="EMBL" id="CP050831">
    <property type="protein sequence ID" value="QIU96691.1"/>
    <property type="molecule type" value="Genomic_DNA"/>
</dbReference>
<evidence type="ECO:0000313" key="5">
    <source>
        <dbReference type="Proteomes" id="UP000501780"/>
    </source>
</evidence>
<feature type="compositionally biased region" description="Basic and acidic residues" evidence="1">
    <location>
        <begin position="29"/>
        <end position="47"/>
    </location>
</feature>
<proteinExistence type="predicted"/>
<dbReference type="GO" id="GO:0016787">
    <property type="term" value="F:hydrolase activity"/>
    <property type="evidence" value="ECO:0007669"/>
    <property type="project" value="InterPro"/>
</dbReference>
<dbReference type="Gene3D" id="3.60.21.10">
    <property type="match status" value="1"/>
</dbReference>
<keyword evidence="5" id="KW-1185">Reference proteome</keyword>
<dbReference type="RefSeq" id="WP_167966234.1">
    <property type="nucleotide sequence ID" value="NZ_CP050831.1"/>
</dbReference>
<dbReference type="SUPFAM" id="SSF56300">
    <property type="entry name" value="Metallo-dependent phosphatases"/>
    <property type="match status" value="1"/>
</dbReference>
<organism evidence="4 5">
    <name type="scientific">Bacteroides faecium</name>
    <dbReference type="NCBI Taxonomy" id="2715212"/>
    <lineage>
        <taxon>Bacteria</taxon>
        <taxon>Pseudomonadati</taxon>
        <taxon>Bacteroidota</taxon>
        <taxon>Bacteroidia</taxon>
        <taxon>Bacteroidales</taxon>
        <taxon>Bacteroidaceae</taxon>
        <taxon>Bacteroides</taxon>
    </lineage>
</organism>
<dbReference type="InterPro" id="IPR029052">
    <property type="entry name" value="Metallo-depent_PP-like"/>
</dbReference>
<reference evidence="4 5" key="1">
    <citation type="submission" date="2020-03" db="EMBL/GenBank/DDBJ databases">
        <title>Genomic analysis of Bacteroides faecium CBA7301.</title>
        <authorList>
            <person name="Kim J."/>
            <person name="Roh S.W."/>
        </authorList>
    </citation>
    <scope>NUCLEOTIDE SEQUENCE [LARGE SCALE GENOMIC DNA]</scope>
    <source>
        <strain evidence="4 5">CBA7301</strain>
    </source>
</reference>
<dbReference type="InterPro" id="IPR004843">
    <property type="entry name" value="Calcineurin-like_PHP"/>
</dbReference>
<feature type="domain" description="Calcineurin-like phosphoesterase" evidence="3">
    <location>
        <begin position="116"/>
        <end position="337"/>
    </location>
</feature>
<feature type="signal peptide" evidence="2">
    <location>
        <begin position="1"/>
        <end position="24"/>
    </location>
</feature>
<dbReference type="Pfam" id="PF00149">
    <property type="entry name" value="Metallophos"/>
    <property type="match status" value="1"/>
</dbReference>